<dbReference type="AlphaFoldDB" id="A0A377TK56"/>
<proteinExistence type="predicted"/>
<sequence length="171" mass="19852">MKQAHYFTVNFTGFTTAASEEQSYLRLIAGEHAFYTDKRHFKDPSLFDRLRLGQPLHIGTCRLKDGSYWIHWLSDGHILLEPSRQPLSIKKLLRPVGLVFFVCLIILACAPWLDIFFIIMFYHNVGESLRHLLFLLLQFLTQVTCSQCENAANEARRYFILSASGNSTRYF</sequence>
<reference evidence="2 3" key="1">
    <citation type="submission" date="2018-06" db="EMBL/GenBank/DDBJ databases">
        <authorList>
            <consortium name="Pathogen Informatics"/>
            <person name="Doyle S."/>
        </authorList>
    </citation>
    <scope>NUCLEOTIDE SEQUENCE [LARGE SCALE GENOMIC DNA]</scope>
    <source>
        <strain evidence="2 3">NCTC9140</strain>
    </source>
</reference>
<protein>
    <submittedName>
        <fullName evidence="2">Lipoprotein</fullName>
    </submittedName>
</protein>
<feature type="transmembrane region" description="Helical" evidence="1">
    <location>
        <begin position="98"/>
        <end position="122"/>
    </location>
</feature>
<evidence type="ECO:0000313" key="2">
    <source>
        <dbReference type="EMBL" id="STS79689.1"/>
    </source>
</evidence>
<keyword evidence="1" id="KW-0812">Transmembrane</keyword>
<keyword evidence="1" id="KW-1133">Transmembrane helix</keyword>
<dbReference type="EMBL" id="UGKQ01000007">
    <property type="protein sequence ID" value="STS79689.1"/>
    <property type="molecule type" value="Genomic_DNA"/>
</dbReference>
<keyword evidence="1" id="KW-0472">Membrane</keyword>
<organism evidence="2 3">
    <name type="scientific">Klebsiella pneumoniae</name>
    <dbReference type="NCBI Taxonomy" id="573"/>
    <lineage>
        <taxon>Bacteria</taxon>
        <taxon>Pseudomonadati</taxon>
        <taxon>Pseudomonadota</taxon>
        <taxon>Gammaproteobacteria</taxon>
        <taxon>Enterobacterales</taxon>
        <taxon>Enterobacteriaceae</taxon>
        <taxon>Klebsiella/Raoultella group</taxon>
        <taxon>Klebsiella</taxon>
        <taxon>Klebsiella pneumoniae complex</taxon>
    </lineage>
</organism>
<accession>A0A377TK56</accession>
<dbReference type="Proteomes" id="UP000254938">
    <property type="component" value="Unassembled WGS sequence"/>
</dbReference>
<keyword evidence="2" id="KW-0449">Lipoprotein</keyword>
<gene>
    <name evidence="2" type="ORF">NCTC9140_01374</name>
</gene>
<evidence type="ECO:0000313" key="3">
    <source>
        <dbReference type="Proteomes" id="UP000254938"/>
    </source>
</evidence>
<evidence type="ECO:0000256" key="1">
    <source>
        <dbReference type="SAM" id="Phobius"/>
    </source>
</evidence>
<name>A0A377TK56_KLEPN</name>